<organism evidence="1 2">
    <name type="scientific">Pseudocercospora eumusae</name>
    <dbReference type="NCBI Taxonomy" id="321146"/>
    <lineage>
        <taxon>Eukaryota</taxon>
        <taxon>Fungi</taxon>
        <taxon>Dikarya</taxon>
        <taxon>Ascomycota</taxon>
        <taxon>Pezizomycotina</taxon>
        <taxon>Dothideomycetes</taxon>
        <taxon>Dothideomycetidae</taxon>
        <taxon>Mycosphaerellales</taxon>
        <taxon>Mycosphaerellaceae</taxon>
        <taxon>Pseudocercospora</taxon>
    </lineage>
</organism>
<protein>
    <submittedName>
        <fullName evidence="1">Uncharacterized protein</fullName>
    </submittedName>
</protein>
<dbReference type="Gene3D" id="2.40.50.40">
    <property type="match status" value="1"/>
</dbReference>
<sequence length="151" mass="16988">MAGNVEGNVEVTCNEQNTGWDLTSFEFEVDRIVGVRRTADDDVEYAVQWSSVTIRIGQADGYLVHSKVNGVPLVDFVQEYIQTDQDHLQVVWLLTWEPSTSFTRCMDAVLAFWKNMKETSSYTPGATEMPLLQPGSTWLTSERCSVSLAKD</sequence>
<dbReference type="EMBL" id="LFZN01000258">
    <property type="protein sequence ID" value="KXS94788.1"/>
    <property type="molecule type" value="Genomic_DNA"/>
</dbReference>
<keyword evidence="2" id="KW-1185">Reference proteome</keyword>
<evidence type="ECO:0000313" key="2">
    <source>
        <dbReference type="Proteomes" id="UP000070133"/>
    </source>
</evidence>
<gene>
    <name evidence="1" type="ORF">AC578_2992</name>
</gene>
<dbReference type="OrthoDB" id="10320615at2759"/>
<accession>A0A139GXD0</accession>
<dbReference type="AlphaFoldDB" id="A0A139GXD0"/>
<comment type="caution">
    <text evidence="1">The sequence shown here is derived from an EMBL/GenBank/DDBJ whole genome shotgun (WGS) entry which is preliminary data.</text>
</comment>
<name>A0A139GXD0_9PEZI</name>
<dbReference type="Proteomes" id="UP000070133">
    <property type="component" value="Unassembled WGS sequence"/>
</dbReference>
<evidence type="ECO:0000313" key="1">
    <source>
        <dbReference type="EMBL" id="KXS94788.1"/>
    </source>
</evidence>
<proteinExistence type="predicted"/>
<reference evidence="1 2" key="1">
    <citation type="submission" date="2015-07" db="EMBL/GenBank/DDBJ databases">
        <title>Comparative genomics of the Sigatoka disease complex on banana suggests a link between parallel evolutionary changes in Pseudocercospora fijiensis and Pseudocercospora eumusae and increased virulence on the banana host.</title>
        <authorList>
            <person name="Chang T.-C."/>
            <person name="Salvucci A."/>
            <person name="Crous P.W."/>
            <person name="Stergiopoulos I."/>
        </authorList>
    </citation>
    <scope>NUCLEOTIDE SEQUENCE [LARGE SCALE GENOMIC DNA]</scope>
    <source>
        <strain evidence="1 2">CBS 114824</strain>
    </source>
</reference>